<evidence type="ECO:0000313" key="2">
    <source>
        <dbReference type="EMBL" id="EGN56878.1"/>
    </source>
</evidence>
<dbReference type="Proteomes" id="UP000002772">
    <property type="component" value="Unassembled WGS sequence"/>
</dbReference>
<accession>F8NBC1</accession>
<proteinExistence type="predicted"/>
<dbReference type="OrthoDB" id="1080477at2"/>
<evidence type="ECO:0000256" key="1">
    <source>
        <dbReference type="SAM" id="Phobius"/>
    </source>
</evidence>
<dbReference type="AlphaFoldDB" id="F8NBC1"/>
<sequence>MTRIELDRICSTWGLIRELGLRPSVERRVINDVIHYDINTVRELCMKNEDELLRIPSFNDVMISSLGDALAKYGLHFGMSEAELDDYMDREYFKTHGMPKSFSGTNSKEKVILENVASSETAKLADDDSGEKPVPHRPLVEVKEEPFIKTSYFVASFLGGMTGCMFMMIVKLFFTIIIDLF</sequence>
<gene>
    <name evidence="2" type="ORF">Premu_1461</name>
</gene>
<dbReference type="RefSeq" id="WP_007574195.1">
    <property type="nucleotide sequence ID" value="NZ_BPTS01000001.1"/>
</dbReference>
<dbReference type="HOGENOM" id="CLU_1487773_0_0_10"/>
<organism evidence="2 3">
    <name type="scientific">Hallella multisaccharivorax DSM 17128</name>
    <dbReference type="NCBI Taxonomy" id="688246"/>
    <lineage>
        <taxon>Bacteria</taxon>
        <taxon>Pseudomonadati</taxon>
        <taxon>Bacteroidota</taxon>
        <taxon>Bacteroidia</taxon>
        <taxon>Bacteroidales</taxon>
        <taxon>Prevotellaceae</taxon>
        <taxon>Hallella</taxon>
    </lineage>
</organism>
<keyword evidence="1" id="KW-0812">Transmembrane</keyword>
<keyword evidence="1" id="KW-0472">Membrane</keyword>
<keyword evidence="1" id="KW-1133">Transmembrane helix</keyword>
<reference evidence="3" key="1">
    <citation type="journal article" date="2011" name="Stand. Genomic Sci.">
        <title>Non-contiguous finished genome sequence of the opportunistic oral pathogen Prevotella multisaccharivorax type strain (PPPA20).</title>
        <authorList>
            <person name="Pati A."/>
            <person name="Gronow S."/>
            <person name="Lu M."/>
            <person name="Lapidus A."/>
            <person name="Nolan M."/>
            <person name="Lucas S."/>
            <person name="Hammon N."/>
            <person name="Deshpande S."/>
            <person name="Cheng J.F."/>
            <person name="Tapia R."/>
            <person name="Han C."/>
            <person name="Goodwin L."/>
            <person name="Pitluck S."/>
            <person name="Liolios K."/>
            <person name="Pagani I."/>
            <person name="Mavromatis K."/>
            <person name="Mikhailova N."/>
            <person name="Huntemann M."/>
            <person name="Chen A."/>
            <person name="Palaniappan K."/>
            <person name="Land M."/>
            <person name="Hauser L."/>
            <person name="Detter J.C."/>
            <person name="Brambilla E.M."/>
            <person name="Rohde M."/>
            <person name="Goker M."/>
            <person name="Woyke T."/>
            <person name="Bristow J."/>
            <person name="Eisen J.A."/>
            <person name="Markowitz V."/>
            <person name="Hugenholtz P."/>
            <person name="Kyrpides N.C."/>
            <person name="Klenk H.P."/>
            <person name="Ivanova N."/>
        </authorList>
    </citation>
    <scope>NUCLEOTIDE SEQUENCE [LARGE SCALE GENOMIC DNA]</scope>
    <source>
        <strain evidence="3">DSM 17128</strain>
    </source>
</reference>
<name>F8NBC1_9BACT</name>
<dbReference type="SUPFAM" id="SSF47789">
    <property type="entry name" value="C-terminal domain of RNA polymerase alpha subunit"/>
    <property type="match status" value="1"/>
</dbReference>
<keyword evidence="3" id="KW-1185">Reference proteome</keyword>
<dbReference type="EMBL" id="GL945017">
    <property type="protein sequence ID" value="EGN56878.1"/>
    <property type="molecule type" value="Genomic_DNA"/>
</dbReference>
<dbReference type="Gene3D" id="1.10.150.20">
    <property type="entry name" value="5' to 3' exonuclease, C-terminal subdomain"/>
    <property type="match status" value="1"/>
</dbReference>
<evidence type="ECO:0000313" key="3">
    <source>
        <dbReference type="Proteomes" id="UP000002772"/>
    </source>
</evidence>
<protein>
    <submittedName>
        <fullName evidence="2">Uncharacterized protein</fullName>
    </submittedName>
</protein>
<feature type="transmembrane region" description="Helical" evidence="1">
    <location>
        <begin position="152"/>
        <end position="178"/>
    </location>
</feature>